<protein>
    <submittedName>
        <fullName evidence="1">Uncharacterized protein</fullName>
    </submittedName>
</protein>
<dbReference type="EMBL" id="LAZR01000661">
    <property type="protein sequence ID" value="KKN61347.1"/>
    <property type="molecule type" value="Genomic_DNA"/>
</dbReference>
<evidence type="ECO:0000313" key="1">
    <source>
        <dbReference type="EMBL" id="KKN61347.1"/>
    </source>
</evidence>
<reference evidence="1" key="1">
    <citation type="journal article" date="2015" name="Nature">
        <title>Complex archaea that bridge the gap between prokaryotes and eukaryotes.</title>
        <authorList>
            <person name="Spang A."/>
            <person name="Saw J.H."/>
            <person name="Jorgensen S.L."/>
            <person name="Zaremba-Niedzwiedzka K."/>
            <person name="Martijn J."/>
            <person name="Lind A.E."/>
            <person name="van Eijk R."/>
            <person name="Schleper C."/>
            <person name="Guy L."/>
            <person name="Ettema T.J."/>
        </authorList>
    </citation>
    <scope>NUCLEOTIDE SEQUENCE</scope>
</reference>
<proteinExistence type="predicted"/>
<accession>A0A0F9SGD7</accession>
<sequence>MPGKLKFPVMAYRGPCVPDCMGLLSAFRRGEQMADVAERAGKPSAARKYRAAANKAKRLAKTARCSWK</sequence>
<organism evidence="1">
    <name type="scientific">marine sediment metagenome</name>
    <dbReference type="NCBI Taxonomy" id="412755"/>
    <lineage>
        <taxon>unclassified sequences</taxon>
        <taxon>metagenomes</taxon>
        <taxon>ecological metagenomes</taxon>
    </lineage>
</organism>
<gene>
    <name evidence="1" type="ORF">LCGC14_0522790</name>
</gene>
<dbReference type="AlphaFoldDB" id="A0A0F9SGD7"/>
<comment type="caution">
    <text evidence="1">The sequence shown here is derived from an EMBL/GenBank/DDBJ whole genome shotgun (WGS) entry which is preliminary data.</text>
</comment>
<name>A0A0F9SGD7_9ZZZZ</name>